<proteinExistence type="predicted"/>
<feature type="signal peptide" evidence="1">
    <location>
        <begin position="1"/>
        <end position="21"/>
    </location>
</feature>
<dbReference type="AlphaFoldDB" id="A4BUJ0"/>
<protein>
    <recommendedName>
        <fullName evidence="4">Outer membrane protein beta-barrel domain-containing protein</fullName>
    </recommendedName>
</protein>
<evidence type="ECO:0000313" key="2">
    <source>
        <dbReference type="EMBL" id="EAR20556.1"/>
    </source>
</evidence>
<dbReference type="Gene3D" id="2.40.160.20">
    <property type="match status" value="1"/>
</dbReference>
<accession>A4BUJ0</accession>
<dbReference type="eggNOG" id="COG3047">
    <property type="taxonomic scope" value="Bacteria"/>
</dbReference>
<name>A4BUJ0_9GAMM</name>
<dbReference type="HOGENOM" id="CLU_121410_0_0_6"/>
<keyword evidence="1" id="KW-0732">Signal</keyword>
<gene>
    <name evidence="2" type="ORF">NB231_07152</name>
</gene>
<dbReference type="EMBL" id="AAOF01000019">
    <property type="protein sequence ID" value="EAR20556.1"/>
    <property type="molecule type" value="Genomic_DNA"/>
</dbReference>
<evidence type="ECO:0000256" key="1">
    <source>
        <dbReference type="SAM" id="SignalP"/>
    </source>
</evidence>
<comment type="caution">
    <text evidence="2">The sequence shown here is derived from an EMBL/GenBank/DDBJ whole genome shotgun (WGS) entry which is preliminary data.</text>
</comment>
<sequence>MMNRKLVLGFLISMMPVLALAQGKALIGPEAGDKEFVLSGTGSSQNDLDTLTFGILGGLGWYYNRNLEFGVRQGVNYADVPNDGDNVWNGSTRGFVDWHFIATERARPFIGASLGGVYGERIDDSGFAGLEAGIKYFVRPKTFILGAAEYQYFFNNLSDVDDAFDDGAFVYTVGIGYLF</sequence>
<organism evidence="2 3">
    <name type="scientific">Nitrococcus mobilis Nb-231</name>
    <dbReference type="NCBI Taxonomy" id="314278"/>
    <lineage>
        <taxon>Bacteria</taxon>
        <taxon>Pseudomonadati</taxon>
        <taxon>Pseudomonadota</taxon>
        <taxon>Gammaproteobacteria</taxon>
        <taxon>Chromatiales</taxon>
        <taxon>Ectothiorhodospiraceae</taxon>
        <taxon>Nitrococcus</taxon>
    </lineage>
</organism>
<feature type="chain" id="PRO_5002665399" description="Outer membrane protein beta-barrel domain-containing protein" evidence="1">
    <location>
        <begin position="22"/>
        <end position="179"/>
    </location>
</feature>
<dbReference type="InterPro" id="IPR011250">
    <property type="entry name" value="OMP/PagP_B-barrel"/>
</dbReference>
<reference evidence="2 3" key="1">
    <citation type="submission" date="2006-02" db="EMBL/GenBank/DDBJ databases">
        <authorList>
            <person name="Waterbury J."/>
            <person name="Ferriera S."/>
            <person name="Johnson J."/>
            <person name="Kravitz S."/>
            <person name="Halpern A."/>
            <person name="Remington K."/>
            <person name="Beeson K."/>
            <person name="Tran B."/>
            <person name="Rogers Y.-H."/>
            <person name="Friedman R."/>
            <person name="Venter J.C."/>
        </authorList>
    </citation>
    <scope>NUCLEOTIDE SEQUENCE [LARGE SCALE GENOMIC DNA]</scope>
    <source>
        <strain evidence="2 3">Nb-231</strain>
    </source>
</reference>
<evidence type="ECO:0008006" key="4">
    <source>
        <dbReference type="Google" id="ProtNLM"/>
    </source>
</evidence>
<keyword evidence="3" id="KW-1185">Reference proteome</keyword>
<dbReference type="Proteomes" id="UP000003374">
    <property type="component" value="Unassembled WGS sequence"/>
</dbReference>
<evidence type="ECO:0000313" key="3">
    <source>
        <dbReference type="Proteomes" id="UP000003374"/>
    </source>
</evidence>
<dbReference type="SUPFAM" id="SSF56925">
    <property type="entry name" value="OMPA-like"/>
    <property type="match status" value="1"/>
</dbReference>